<evidence type="ECO:0000313" key="2">
    <source>
        <dbReference type="EMBL" id="MBA2114747.1"/>
    </source>
</evidence>
<organism evidence="2 3">
    <name type="scientific">Bremerella alba</name>
    <dbReference type="NCBI Taxonomy" id="980252"/>
    <lineage>
        <taxon>Bacteria</taxon>
        <taxon>Pseudomonadati</taxon>
        <taxon>Planctomycetota</taxon>
        <taxon>Planctomycetia</taxon>
        <taxon>Pirellulales</taxon>
        <taxon>Pirellulaceae</taxon>
        <taxon>Bremerella</taxon>
    </lineage>
</organism>
<feature type="region of interest" description="Disordered" evidence="1">
    <location>
        <begin position="32"/>
        <end position="73"/>
    </location>
</feature>
<sequence>MLRFAICLSLTFLLIGCAEPIADLDKPNVASNDSVPEAATSEVPTEGAPADSKPPMQEKPPAEPAPAPKPKKGLIHQTTDEVVDAKEWLQKQSIEARDGKIEGVDPFSQAASGYFTLAAKASTLGLQQAVQHHRALNDKYPTYDEFMKMMRDHRIEFAKLRWYEIYGYNEDTGKILVLVDTVAKEEGP</sequence>
<comment type="caution">
    <text evidence="2">The sequence shown here is derived from an EMBL/GenBank/DDBJ whole genome shotgun (WGS) entry which is preliminary data.</text>
</comment>
<protein>
    <recommendedName>
        <fullName evidence="4">Lipoprotein</fullName>
    </recommendedName>
</protein>
<name>A0A7V8V4D9_9BACT</name>
<dbReference type="EMBL" id="JABRWO010000004">
    <property type="protein sequence ID" value="MBA2114747.1"/>
    <property type="molecule type" value="Genomic_DNA"/>
</dbReference>
<dbReference type="RefSeq" id="WP_207396199.1">
    <property type="nucleotide sequence ID" value="NZ_JABRWO010000004.1"/>
</dbReference>
<accession>A0A7V8V4D9</accession>
<evidence type="ECO:0000256" key="1">
    <source>
        <dbReference type="SAM" id="MobiDB-lite"/>
    </source>
</evidence>
<evidence type="ECO:0008006" key="4">
    <source>
        <dbReference type="Google" id="ProtNLM"/>
    </source>
</evidence>
<dbReference type="PROSITE" id="PS51257">
    <property type="entry name" value="PROKAR_LIPOPROTEIN"/>
    <property type="match status" value="1"/>
</dbReference>
<dbReference type="Proteomes" id="UP000551616">
    <property type="component" value="Unassembled WGS sequence"/>
</dbReference>
<dbReference type="AlphaFoldDB" id="A0A7V8V4D9"/>
<proteinExistence type="predicted"/>
<evidence type="ECO:0000313" key="3">
    <source>
        <dbReference type="Proteomes" id="UP000551616"/>
    </source>
</evidence>
<keyword evidence="3" id="KW-1185">Reference proteome</keyword>
<gene>
    <name evidence="2" type="ORF">HOV93_19140</name>
</gene>
<reference evidence="2 3" key="1">
    <citation type="submission" date="2020-05" db="EMBL/GenBank/DDBJ databases">
        <title>Bremerella alba sp. nov., a novel planctomycete isolated from the surface of the macroalga Fucus spiralis.</title>
        <authorList>
            <person name="Godinho O."/>
            <person name="Botelho R."/>
            <person name="Albuquerque L."/>
            <person name="Wiegand S."/>
            <person name="Da Costa M.S."/>
            <person name="Lobo-Da-Cunha A."/>
            <person name="Jogler C."/>
            <person name="Lage O.M."/>
        </authorList>
    </citation>
    <scope>NUCLEOTIDE SEQUENCE [LARGE SCALE GENOMIC DNA]</scope>
    <source>
        <strain evidence="2 3">FF15</strain>
    </source>
</reference>